<dbReference type="AlphaFoldDB" id="A0A1G9Y750"/>
<dbReference type="Pfam" id="PF16344">
    <property type="entry name" value="FecR_C"/>
    <property type="match status" value="1"/>
</dbReference>
<dbReference type="InterPro" id="IPR012373">
    <property type="entry name" value="Ferrdict_sens_TM"/>
</dbReference>
<organism evidence="4 5">
    <name type="scientific">Pedobacter steynii</name>
    <dbReference type="NCBI Taxonomy" id="430522"/>
    <lineage>
        <taxon>Bacteria</taxon>
        <taxon>Pseudomonadati</taxon>
        <taxon>Bacteroidota</taxon>
        <taxon>Sphingobacteriia</taxon>
        <taxon>Sphingobacteriales</taxon>
        <taxon>Sphingobacteriaceae</taxon>
        <taxon>Pedobacter</taxon>
    </lineage>
</organism>
<evidence type="ECO:0000259" key="3">
    <source>
        <dbReference type="Pfam" id="PF16344"/>
    </source>
</evidence>
<dbReference type="Pfam" id="PF04773">
    <property type="entry name" value="FecR"/>
    <property type="match status" value="1"/>
</dbReference>
<dbReference type="OrthoDB" id="934696at2"/>
<proteinExistence type="predicted"/>
<sequence length="332" mass="37401">MKPNKGPRRKLNRKAFIQENFSDQQWESFNADEPLPQEKSEEMHRFILGQISSKQQVKLRLIRVAKYLSAAAIILMVGFALFIRPKNTDNQKPQLTANNKLQEKEKTSLWKEVANPGTEVIRYQLPDSSSVTIYPASTIRFKRQFDQKLRNVYLQGKARFKVKPDAMRPFSVFSGALKTTALGTSFTINTRGHQISVKLHTGKIVVADTLTKQALAYISNVGTTLLYDPSLKLSRIIKPIETIHPAAELLKREGNLIIMKNIPLAKVLQLLTEAYGIKVNSTPVDISKITFTGSVDTAKEKPEDVLKLICLINNMTLTSTSAQEFSIQKTDK</sequence>
<keyword evidence="1" id="KW-0812">Transmembrane</keyword>
<feature type="domain" description="Protein FecR C-terminal" evidence="3">
    <location>
        <begin position="257"/>
        <end position="316"/>
    </location>
</feature>
<accession>A0A1G9Y750</accession>
<dbReference type="STRING" id="430522.BFS30_09430"/>
<dbReference type="Gene3D" id="2.60.120.1440">
    <property type="match status" value="1"/>
</dbReference>
<reference evidence="5" key="1">
    <citation type="submission" date="2016-10" db="EMBL/GenBank/DDBJ databases">
        <authorList>
            <person name="Varghese N."/>
            <person name="Submissions S."/>
        </authorList>
    </citation>
    <scope>NUCLEOTIDE SEQUENCE [LARGE SCALE GENOMIC DNA]</scope>
    <source>
        <strain evidence="5">DSM 19110</strain>
    </source>
</reference>
<evidence type="ECO:0000313" key="5">
    <source>
        <dbReference type="Proteomes" id="UP000183200"/>
    </source>
</evidence>
<dbReference type="InterPro" id="IPR006860">
    <property type="entry name" value="FecR"/>
</dbReference>
<gene>
    <name evidence="4" type="ORF">SAMN05421820_10613</name>
</gene>
<evidence type="ECO:0000259" key="2">
    <source>
        <dbReference type="Pfam" id="PF04773"/>
    </source>
</evidence>
<evidence type="ECO:0000313" key="4">
    <source>
        <dbReference type="EMBL" id="SDN04466.1"/>
    </source>
</evidence>
<dbReference type="RefSeq" id="WP_074609068.1">
    <property type="nucleotide sequence ID" value="NZ_FNGY01000006.1"/>
</dbReference>
<keyword evidence="5" id="KW-1185">Reference proteome</keyword>
<dbReference type="PANTHER" id="PTHR30273:SF2">
    <property type="entry name" value="PROTEIN FECR"/>
    <property type="match status" value="1"/>
</dbReference>
<dbReference type="Gene3D" id="3.55.50.30">
    <property type="match status" value="1"/>
</dbReference>
<protein>
    <submittedName>
        <fullName evidence="4">FecR protein</fullName>
    </submittedName>
</protein>
<evidence type="ECO:0000256" key="1">
    <source>
        <dbReference type="SAM" id="Phobius"/>
    </source>
</evidence>
<dbReference type="Proteomes" id="UP000183200">
    <property type="component" value="Unassembled WGS sequence"/>
</dbReference>
<dbReference type="EMBL" id="FNGY01000006">
    <property type="protein sequence ID" value="SDN04466.1"/>
    <property type="molecule type" value="Genomic_DNA"/>
</dbReference>
<name>A0A1G9Y750_9SPHI</name>
<dbReference type="PANTHER" id="PTHR30273">
    <property type="entry name" value="PERIPLASMIC SIGNAL SENSOR AND SIGMA FACTOR ACTIVATOR FECR-RELATED"/>
    <property type="match status" value="1"/>
</dbReference>
<feature type="domain" description="FecR protein" evidence="2">
    <location>
        <begin position="120"/>
        <end position="204"/>
    </location>
</feature>
<dbReference type="InterPro" id="IPR032508">
    <property type="entry name" value="FecR_C"/>
</dbReference>
<feature type="transmembrane region" description="Helical" evidence="1">
    <location>
        <begin position="64"/>
        <end position="83"/>
    </location>
</feature>
<dbReference type="GO" id="GO:0016989">
    <property type="term" value="F:sigma factor antagonist activity"/>
    <property type="evidence" value="ECO:0007669"/>
    <property type="project" value="TreeGrafter"/>
</dbReference>
<keyword evidence="1" id="KW-0472">Membrane</keyword>
<keyword evidence="1" id="KW-1133">Transmembrane helix</keyword>